<name>A0AC34RHY8_9BILA</name>
<dbReference type="WBParaSite" id="JU765_v2.g6961.t1">
    <property type="protein sequence ID" value="JU765_v2.g6961.t1"/>
    <property type="gene ID" value="JU765_v2.g6961"/>
</dbReference>
<sequence>MATSLLFWGLYLANPEFVVPKWAVNMIPRWHNHVTHTAPIMFLLIDTILTCHHAPNRKTGSIVIWGLYFFYLGIIFTVRTVYGHWLYPVFNHLSNEMIFVFLASGGIALWFLYLIGDGLNAMLWGEAPHSNPTPASAKKD</sequence>
<accession>A0AC34RHY8</accession>
<evidence type="ECO:0000313" key="2">
    <source>
        <dbReference type="WBParaSite" id="JU765_v2.g6961.t1"/>
    </source>
</evidence>
<reference evidence="2" key="1">
    <citation type="submission" date="2022-11" db="UniProtKB">
        <authorList>
            <consortium name="WormBaseParasite"/>
        </authorList>
    </citation>
    <scope>IDENTIFICATION</scope>
</reference>
<evidence type="ECO:0000313" key="1">
    <source>
        <dbReference type="Proteomes" id="UP000887576"/>
    </source>
</evidence>
<dbReference type="Proteomes" id="UP000887576">
    <property type="component" value="Unplaced"/>
</dbReference>
<organism evidence="1 2">
    <name type="scientific">Panagrolaimus sp. JU765</name>
    <dbReference type="NCBI Taxonomy" id="591449"/>
    <lineage>
        <taxon>Eukaryota</taxon>
        <taxon>Metazoa</taxon>
        <taxon>Ecdysozoa</taxon>
        <taxon>Nematoda</taxon>
        <taxon>Chromadorea</taxon>
        <taxon>Rhabditida</taxon>
        <taxon>Tylenchina</taxon>
        <taxon>Panagrolaimomorpha</taxon>
        <taxon>Panagrolaimoidea</taxon>
        <taxon>Panagrolaimidae</taxon>
        <taxon>Panagrolaimus</taxon>
    </lineage>
</organism>
<protein>
    <submittedName>
        <fullName evidence="2">Uncharacterized protein</fullName>
    </submittedName>
</protein>
<proteinExistence type="predicted"/>